<dbReference type="EMBL" id="CAEZXT010000059">
    <property type="protein sequence ID" value="CAB4702515.1"/>
    <property type="molecule type" value="Genomic_DNA"/>
</dbReference>
<protein>
    <submittedName>
        <fullName evidence="9">Unannotated protein</fullName>
    </submittedName>
</protein>
<dbReference type="InterPro" id="IPR011008">
    <property type="entry name" value="Dimeric_a/b-barrel"/>
</dbReference>
<dbReference type="EMBL" id="CAFBMI010000052">
    <property type="protein sequence ID" value="CAB4901328.1"/>
    <property type="molecule type" value="Genomic_DNA"/>
</dbReference>
<dbReference type="EMBL" id="CAEZZZ010000046">
    <property type="protein sequence ID" value="CAB4781039.1"/>
    <property type="molecule type" value="Genomic_DNA"/>
</dbReference>
<evidence type="ECO:0000313" key="14">
    <source>
        <dbReference type="EMBL" id="CAB5072399.1"/>
    </source>
</evidence>
<evidence type="ECO:0000313" key="8">
    <source>
        <dbReference type="EMBL" id="CAB4901328.1"/>
    </source>
</evidence>
<dbReference type="GO" id="GO:0016857">
    <property type="term" value="F:racemase and epimerase activity, acting on carbohydrates and derivatives"/>
    <property type="evidence" value="ECO:0007669"/>
    <property type="project" value="InterPro"/>
</dbReference>
<dbReference type="EMBL" id="CAFBMN010000022">
    <property type="protein sequence ID" value="CAB4903003.1"/>
    <property type="molecule type" value="Genomic_DNA"/>
</dbReference>
<dbReference type="EMBL" id="CAFAAC010000026">
    <property type="protein sequence ID" value="CAB4785208.1"/>
    <property type="molecule type" value="Genomic_DNA"/>
</dbReference>
<name>A0A6J7GFY5_9ZZZZ</name>
<evidence type="ECO:0000313" key="10">
    <source>
        <dbReference type="EMBL" id="CAB4976760.1"/>
    </source>
</evidence>
<evidence type="ECO:0000313" key="4">
    <source>
        <dbReference type="EMBL" id="CAB4781039.1"/>
    </source>
</evidence>
<dbReference type="EMBL" id="CAFBJH010000049">
    <property type="protein sequence ID" value="CAB4850603.1"/>
    <property type="molecule type" value="Genomic_DNA"/>
</dbReference>
<evidence type="ECO:0000313" key="1">
    <source>
        <dbReference type="EMBL" id="CAB4586292.1"/>
    </source>
</evidence>
<evidence type="ECO:0000313" key="3">
    <source>
        <dbReference type="EMBL" id="CAB4702515.1"/>
    </source>
</evidence>
<gene>
    <name evidence="1" type="ORF">UFOPK1773_00513</name>
    <name evidence="2" type="ORF">UFOPK2288_00836</name>
    <name evidence="3" type="ORF">UFOPK2589_00911</name>
    <name evidence="4" type="ORF">UFOPK2931_00788</name>
    <name evidence="5" type="ORF">UFOPK2967_00570</name>
    <name evidence="6" type="ORF">UFOPK3056_00683</name>
    <name evidence="7" type="ORF">UFOPK3287_00833</name>
    <name evidence="8" type="ORF">UFOPK3558_00698</name>
    <name evidence="9" type="ORF">UFOPK3587_00595</name>
    <name evidence="10" type="ORF">UFOPK3916_00783</name>
    <name evidence="11" type="ORF">UFOPK3984_00485</name>
    <name evidence="12" type="ORF">UFOPK4074_00788</name>
    <name evidence="13" type="ORF">UFOPK4114_00566</name>
    <name evidence="14" type="ORF">UFOPK4372_00598</name>
</gene>
<dbReference type="EMBL" id="CAEZUA010000023">
    <property type="protein sequence ID" value="CAB4586292.1"/>
    <property type="molecule type" value="Genomic_DNA"/>
</dbReference>
<sequence>MVRRAFTMRLKPGSLATYKKHHDEIWGEMIAELEKSGIADMTIFENDPVLVMYSVITDVEAWDRLWHSEVHDRWAVLMAPLMEFNADGIVNSTELREVFHLETNAGK</sequence>
<dbReference type="EMBL" id="CAFAAR010000051">
    <property type="protein sequence ID" value="CAB4804395.1"/>
    <property type="molecule type" value="Genomic_DNA"/>
</dbReference>
<dbReference type="EMBL" id="CAFBPG010000067">
    <property type="protein sequence ID" value="CAB5013920.1"/>
    <property type="molecule type" value="Genomic_DNA"/>
</dbReference>
<dbReference type="EMBL" id="CAFBQZ010000035">
    <property type="protein sequence ID" value="CAB5072399.1"/>
    <property type="molecule type" value="Genomic_DNA"/>
</dbReference>
<dbReference type="EMBL" id="CAFBOP010000012">
    <property type="protein sequence ID" value="CAB4982689.1"/>
    <property type="molecule type" value="Genomic_DNA"/>
</dbReference>
<evidence type="ECO:0000313" key="13">
    <source>
        <dbReference type="EMBL" id="CAB5016181.1"/>
    </source>
</evidence>
<reference evidence="9" key="1">
    <citation type="submission" date="2020-05" db="EMBL/GenBank/DDBJ databases">
        <authorList>
            <person name="Chiriac C."/>
            <person name="Salcher M."/>
            <person name="Ghai R."/>
            <person name="Kavagutti S V."/>
        </authorList>
    </citation>
    <scope>NUCLEOTIDE SEQUENCE</scope>
</reference>
<evidence type="ECO:0000313" key="6">
    <source>
        <dbReference type="EMBL" id="CAB4804395.1"/>
    </source>
</evidence>
<dbReference type="InterPro" id="IPR008000">
    <property type="entry name" value="Rham/fucose_mutarotase"/>
</dbReference>
<dbReference type="EMBL" id="CAFBPP010000017">
    <property type="protein sequence ID" value="CAB5016181.1"/>
    <property type="molecule type" value="Genomic_DNA"/>
</dbReference>
<dbReference type="Pfam" id="PF05336">
    <property type="entry name" value="rhaM"/>
    <property type="match status" value="1"/>
</dbReference>
<proteinExistence type="predicted"/>
<accession>A0A6J7GFY5</accession>
<organism evidence="9">
    <name type="scientific">freshwater metagenome</name>
    <dbReference type="NCBI Taxonomy" id="449393"/>
    <lineage>
        <taxon>unclassified sequences</taxon>
        <taxon>metagenomes</taxon>
        <taxon>ecological metagenomes</taxon>
    </lineage>
</organism>
<evidence type="ECO:0000313" key="7">
    <source>
        <dbReference type="EMBL" id="CAB4850603.1"/>
    </source>
</evidence>
<dbReference type="Gene3D" id="3.30.70.100">
    <property type="match status" value="1"/>
</dbReference>
<dbReference type="AlphaFoldDB" id="A0A6J7GFY5"/>
<evidence type="ECO:0000313" key="9">
    <source>
        <dbReference type="EMBL" id="CAB4903003.1"/>
    </source>
</evidence>
<dbReference type="SUPFAM" id="SSF54909">
    <property type="entry name" value="Dimeric alpha+beta barrel"/>
    <property type="match status" value="1"/>
</dbReference>
<evidence type="ECO:0000313" key="11">
    <source>
        <dbReference type="EMBL" id="CAB4982689.1"/>
    </source>
</evidence>
<evidence type="ECO:0000313" key="5">
    <source>
        <dbReference type="EMBL" id="CAB4785208.1"/>
    </source>
</evidence>
<dbReference type="PANTHER" id="PTHR34389:SF2">
    <property type="entry name" value="L-RHAMNOSE MUTAROTASE"/>
    <property type="match status" value="1"/>
</dbReference>
<evidence type="ECO:0000313" key="12">
    <source>
        <dbReference type="EMBL" id="CAB5013920.1"/>
    </source>
</evidence>
<dbReference type="GO" id="GO:0019301">
    <property type="term" value="P:rhamnose catabolic process"/>
    <property type="evidence" value="ECO:0007669"/>
    <property type="project" value="TreeGrafter"/>
</dbReference>
<dbReference type="EMBL" id="CAFBOE010000065">
    <property type="protein sequence ID" value="CAB4976760.1"/>
    <property type="molecule type" value="Genomic_DNA"/>
</dbReference>
<dbReference type="EMBL" id="CAEZWS010000040">
    <property type="protein sequence ID" value="CAB4667336.1"/>
    <property type="molecule type" value="Genomic_DNA"/>
</dbReference>
<evidence type="ECO:0000313" key="2">
    <source>
        <dbReference type="EMBL" id="CAB4667336.1"/>
    </source>
</evidence>
<dbReference type="PANTHER" id="PTHR34389">
    <property type="entry name" value="L-RHAMNOSE MUTAROTASE"/>
    <property type="match status" value="1"/>
</dbReference>